<sequence>MFRSYIYALVDHRGNIKIGCTQNPVHRLSVYTTGDAPGTEKEYHAVWEVKASTFRSMLGIERTVHIRFFKDRMKRSDGRSSEWFTTSPAILDVWMNVQTFVIRQMTSDELKDIKHQAAVLPTSDASDVIINEDSAISEIDTETKFFGTFLRGKFPRRVQKELWRVFEDACDKHPGGLYKAIVQWPTGVGKSIAMLIMIVLAAERCNRMGKIYRCLLISPKNDILKTLVPQLEGLRFFGITLLDGSEAKLSSLTIPLNQNVVIVATHNALTDKPILERLPPIYHVHYDEVHRITGEVFIGNLKEMLLVWDTEYLTGTSATPKTSSDSQRQKLVGLFGESVSVLHRCGIDEAVKEGWIAPPRYHISVLENNQDHNVVLEAYVHEVVRTMRSKQAAGGLRDGKVIVYIVSSIADVRYAFRYAKSEYPDIRFYSAINGERSDTEFVHAPSDGTPRIMFVCQRYREGSDVRGVEMTSMLVGDSTAAYIVLQICGRGMRLDYKEKEAWIHIARPSEEGTTAEDVKNTILLDVLEFIGDRKDGEMIDRAEIEDAVRTYFGILRVNGLLSDIDDTIRHVQELYVRREVGKRTCREKYNVIRNINRELGLTCKMDYLESKDHPSFVPDPQKYFDGSWTSWCDFLGIDTSSFPPTKSELHRVCKQRGILSWDDYKQNWALVLLPEHPEQFYADWTSASEEFPVEEDLI</sequence>
<dbReference type="Pfam" id="PF10544">
    <property type="entry name" value="T5orf172"/>
    <property type="match status" value="1"/>
</dbReference>
<evidence type="ECO:0000313" key="2">
    <source>
        <dbReference type="EMBL" id="QHS79638.1"/>
    </source>
</evidence>
<dbReference type="InterPro" id="IPR011545">
    <property type="entry name" value="DEAD/DEAH_box_helicase_dom"/>
</dbReference>
<dbReference type="InterPro" id="IPR018306">
    <property type="entry name" value="Phage_T5_Orf172_DNA-bd"/>
</dbReference>
<organism evidence="2">
    <name type="scientific">viral metagenome</name>
    <dbReference type="NCBI Taxonomy" id="1070528"/>
    <lineage>
        <taxon>unclassified sequences</taxon>
        <taxon>metagenomes</taxon>
        <taxon>organismal metagenomes</taxon>
    </lineage>
</organism>
<dbReference type="SUPFAM" id="SSF52540">
    <property type="entry name" value="P-loop containing nucleoside triphosphate hydrolases"/>
    <property type="match status" value="2"/>
</dbReference>
<dbReference type="Pfam" id="PF00270">
    <property type="entry name" value="DEAD"/>
    <property type="match status" value="1"/>
</dbReference>
<dbReference type="GO" id="GO:0005524">
    <property type="term" value="F:ATP binding"/>
    <property type="evidence" value="ECO:0007669"/>
    <property type="project" value="InterPro"/>
</dbReference>
<dbReference type="GO" id="GO:0003676">
    <property type="term" value="F:nucleic acid binding"/>
    <property type="evidence" value="ECO:0007669"/>
    <property type="project" value="InterPro"/>
</dbReference>
<dbReference type="InterPro" id="IPR027417">
    <property type="entry name" value="P-loop_NTPase"/>
</dbReference>
<dbReference type="AlphaFoldDB" id="A0A6C0AIQ7"/>
<dbReference type="SMART" id="SM00487">
    <property type="entry name" value="DEXDc"/>
    <property type="match status" value="1"/>
</dbReference>
<name>A0A6C0AIQ7_9ZZZZ</name>
<dbReference type="EMBL" id="MN740650">
    <property type="protein sequence ID" value="QHS79638.1"/>
    <property type="molecule type" value="Genomic_DNA"/>
</dbReference>
<feature type="domain" description="Helicase ATP-binding" evidence="1">
    <location>
        <begin position="171"/>
        <end position="338"/>
    </location>
</feature>
<accession>A0A6C0AIQ7</accession>
<dbReference type="Gene3D" id="3.40.50.300">
    <property type="entry name" value="P-loop containing nucleotide triphosphate hydrolases"/>
    <property type="match status" value="2"/>
</dbReference>
<proteinExistence type="predicted"/>
<protein>
    <recommendedName>
        <fullName evidence="1">Helicase ATP-binding domain-containing protein</fullName>
    </recommendedName>
</protein>
<dbReference type="InterPro" id="IPR014001">
    <property type="entry name" value="Helicase_ATP-bd"/>
</dbReference>
<evidence type="ECO:0000259" key="1">
    <source>
        <dbReference type="PROSITE" id="PS51192"/>
    </source>
</evidence>
<reference evidence="2" key="1">
    <citation type="journal article" date="2020" name="Nature">
        <title>Giant virus diversity and host interactions through global metagenomics.</title>
        <authorList>
            <person name="Schulz F."/>
            <person name="Roux S."/>
            <person name="Paez-Espino D."/>
            <person name="Jungbluth S."/>
            <person name="Walsh D.A."/>
            <person name="Denef V.J."/>
            <person name="McMahon K.D."/>
            <person name="Konstantinidis K.T."/>
            <person name="Eloe-Fadrosh E.A."/>
            <person name="Kyrpides N.C."/>
            <person name="Woyke T."/>
        </authorList>
    </citation>
    <scope>NUCLEOTIDE SEQUENCE</scope>
    <source>
        <strain evidence="2">GVMAG-S-1035303-20</strain>
    </source>
</reference>
<dbReference type="PROSITE" id="PS51192">
    <property type="entry name" value="HELICASE_ATP_BIND_1"/>
    <property type="match status" value="1"/>
</dbReference>